<dbReference type="Pfam" id="PF00903">
    <property type="entry name" value="Glyoxalase"/>
    <property type="match status" value="1"/>
</dbReference>
<organism evidence="3">
    <name type="scientific">freshwater metagenome</name>
    <dbReference type="NCBI Taxonomy" id="449393"/>
    <lineage>
        <taxon>unclassified sequences</taxon>
        <taxon>metagenomes</taxon>
        <taxon>ecological metagenomes</taxon>
    </lineage>
</organism>
<gene>
    <name evidence="3" type="ORF">UFOPK3772_01635</name>
</gene>
<dbReference type="PROSITE" id="PS00934">
    <property type="entry name" value="GLYOXALASE_I_1"/>
    <property type="match status" value="1"/>
</dbReference>
<protein>
    <submittedName>
        <fullName evidence="3">Unannotated protein</fullName>
    </submittedName>
</protein>
<name>A0A6J7KDX0_9ZZZZ</name>
<evidence type="ECO:0000259" key="2">
    <source>
        <dbReference type="PROSITE" id="PS51819"/>
    </source>
</evidence>
<sequence length="151" mass="16048">MQVRALNHIAVTVSDTQRSLDFYVGTLGLIQVEQHHLPMSSIDTVFGLTGASGTSTRLQVPGQPEILIDIMEINGAQDGTSVQPLGSIGSTHMAFTVEDLGSVVAELRAKGVVFVSDPVTFHLTDGSATVCFMRDPDGNYVELEEVHGGGH</sequence>
<dbReference type="PROSITE" id="PS51819">
    <property type="entry name" value="VOC"/>
    <property type="match status" value="1"/>
</dbReference>
<reference evidence="3" key="1">
    <citation type="submission" date="2020-05" db="EMBL/GenBank/DDBJ databases">
        <authorList>
            <person name="Chiriac C."/>
            <person name="Salcher M."/>
            <person name="Ghai R."/>
            <person name="Kavagutti S V."/>
        </authorList>
    </citation>
    <scope>NUCLEOTIDE SEQUENCE</scope>
</reference>
<feature type="domain" description="VOC" evidence="2">
    <location>
        <begin position="5"/>
        <end position="146"/>
    </location>
</feature>
<evidence type="ECO:0000256" key="1">
    <source>
        <dbReference type="ARBA" id="ARBA00022723"/>
    </source>
</evidence>
<dbReference type="GO" id="GO:0046872">
    <property type="term" value="F:metal ion binding"/>
    <property type="evidence" value="ECO:0007669"/>
    <property type="project" value="UniProtKB-KW"/>
</dbReference>
<keyword evidence="1" id="KW-0479">Metal-binding</keyword>
<dbReference type="AlphaFoldDB" id="A0A6J7KDX0"/>
<dbReference type="GO" id="GO:0046491">
    <property type="term" value="P:L-methylmalonyl-CoA metabolic process"/>
    <property type="evidence" value="ECO:0007669"/>
    <property type="project" value="TreeGrafter"/>
</dbReference>
<dbReference type="EMBL" id="CAFBNE010000049">
    <property type="protein sequence ID" value="CAB4952402.1"/>
    <property type="molecule type" value="Genomic_DNA"/>
</dbReference>
<dbReference type="PANTHER" id="PTHR43048">
    <property type="entry name" value="METHYLMALONYL-COA EPIMERASE"/>
    <property type="match status" value="1"/>
</dbReference>
<evidence type="ECO:0000313" key="3">
    <source>
        <dbReference type="EMBL" id="CAB4952402.1"/>
    </source>
</evidence>
<dbReference type="Gene3D" id="3.10.180.10">
    <property type="entry name" value="2,3-Dihydroxybiphenyl 1,2-Dioxygenase, domain 1"/>
    <property type="match status" value="1"/>
</dbReference>
<dbReference type="GO" id="GO:0004462">
    <property type="term" value="F:lactoylglutathione lyase activity"/>
    <property type="evidence" value="ECO:0007669"/>
    <property type="project" value="InterPro"/>
</dbReference>
<proteinExistence type="predicted"/>
<dbReference type="InterPro" id="IPR018146">
    <property type="entry name" value="Glyoxalase_1_CS"/>
</dbReference>
<dbReference type="GO" id="GO:0004493">
    <property type="term" value="F:methylmalonyl-CoA epimerase activity"/>
    <property type="evidence" value="ECO:0007669"/>
    <property type="project" value="TreeGrafter"/>
</dbReference>
<dbReference type="InterPro" id="IPR037523">
    <property type="entry name" value="VOC_core"/>
</dbReference>
<accession>A0A6J7KDX0</accession>
<dbReference type="InterPro" id="IPR004360">
    <property type="entry name" value="Glyas_Fos-R_dOase_dom"/>
</dbReference>
<dbReference type="PANTHER" id="PTHR43048:SF5">
    <property type="entry name" value="BLR5325 PROTEIN"/>
    <property type="match status" value="1"/>
</dbReference>
<dbReference type="SUPFAM" id="SSF54593">
    <property type="entry name" value="Glyoxalase/Bleomycin resistance protein/Dihydroxybiphenyl dioxygenase"/>
    <property type="match status" value="1"/>
</dbReference>
<dbReference type="InterPro" id="IPR051785">
    <property type="entry name" value="MMCE/EMCE_epimerase"/>
</dbReference>
<dbReference type="InterPro" id="IPR029068">
    <property type="entry name" value="Glyas_Bleomycin-R_OHBP_Dase"/>
</dbReference>